<dbReference type="Gene3D" id="3.60.40.10">
    <property type="entry name" value="PPM-type phosphatase domain"/>
    <property type="match status" value="2"/>
</dbReference>
<keyword evidence="5" id="KW-1185">Reference proteome</keyword>
<comment type="cofactor">
    <cofactor evidence="1">
        <name>Mn(2+)</name>
        <dbReference type="ChEBI" id="CHEBI:29035"/>
    </cofactor>
</comment>
<dbReference type="STRING" id="1097556.R4XDW0"/>
<feature type="domain" description="PPM-type phosphatase" evidence="3">
    <location>
        <begin position="1"/>
        <end position="236"/>
    </location>
</feature>
<dbReference type="PANTHER" id="PTHR12320">
    <property type="entry name" value="PROTEIN PHOSPHATASE 2C"/>
    <property type="match status" value="1"/>
</dbReference>
<dbReference type="SMART" id="SM00331">
    <property type="entry name" value="PP2C_SIG"/>
    <property type="match status" value="1"/>
</dbReference>
<organism evidence="4 5">
    <name type="scientific">Taphrina deformans (strain PYCC 5710 / ATCC 11124 / CBS 356.35 / IMI 108563 / JCM 9778 / NBRC 8474)</name>
    <name type="common">Peach leaf curl fungus</name>
    <name type="synonym">Lalaria deformans</name>
    <dbReference type="NCBI Taxonomy" id="1097556"/>
    <lineage>
        <taxon>Eukaryota</taxon>
        <taxon>Fungi</taxon>
        <taxon>Dikarya</taxon>
        <taxon>Ascomycota</taxon>
        <taxon>Taphrinomycotina</taxon>
        <taxon>Taphrinomycetes</taxon>
        <taxon>Taphrinales</taxon>
        <taxon>Taphrinaceae</taxon>
        <taxon>Taphrina</taxon>
    </lineage>
</organism>
<keyword evidence="1" id="KW-0479">Metal-binding</keyword>
<feature type="region of interest" description="Disordered" evidence="2">
    <location>
        <begin position="123"/>
        <end position="142"/>
    </location>
</feature>
<dbReference type="EMBL" id="CAHR02000194">
    <property type="protein sequence ID" value="CCG84015.1"/>
    <property type="molecule type" value="Genomic_DNA"/>
</dbReference>
<dbReference type="Proteomes" id="UP000013776">
    <property type="component" value="Unassembled WGS sequence"/>
</dbReference>
<evidence type="ECO:0000313" key="5">
    <source>
        <dbReference type="Proteomes" id="UP000013776"/>
    </source>
</evidence>
<proteinExistence type="inferred from homology"/>
<name>R4XDW0_TAPDE</name>
<gene>
    <name evidence="4" type="ORF">TAPDE_004378</name>
</gene>
<keyword evidence="1" id="KW-0460">Magnesium</keyword>
<keyword evidence="1" id="KW-0378">Hydrolase</keyword>
<dbReference type="VEuPathDB" id="FungiDB:TAPDE_004378"/>
<comment type="catalytic activity">
    <reaction evidence="1">
        <text>O-phospho-L-seryl-[protein] + H2O = L-seryl-[protein] + phosphate</text>
        <dbReference type="Rhea" id="RHEA:20629"/>
        <dbReference type="Rhea" id="RHEA-COMP:9863"/>
        <dbReference type="Rhea" id="RHEA-COMP:11604"/>
        <dbReference type="ChEBI" id="CHEBI:15377"/>
        <dbReference type="ChEBI" id="CHEBI:29999"/>
        <dbReference type="ChEBI" id="CHEBI:43474"/>
        <dbReference type="ChEBI" id="CHEBI:83421"/>
        <dbReference type="EC" id="3.1.3.16"/>
    </reaction>
</comment>
<dbReference type="GO" id="GO:0046872">
    <property type="term" value="F:metal ion binding"/>
    <property type="evidence" value="ECO:0007669"/>
    <property type="project" value="UniProtKB-UniRule"/>
</dbReference>
<keyword evidence="1" id="KW-0904">Protein phosphatase</keyword>
<evidence type="ECO:0000259" key="3">
    <source>
        <dbReference type="PROSITE" id="PS51746"/>
    </source>
</evidence>
<dbReference type="InterPro" id="IPR036457">
    <property type="entry name" value="PPM-type-like_dom_sf"/>
</dbReference>
<comment type="catalytic activity">
    <reaction evidence="1">
        <text>O-phospho-L-threonyl-[protein] + H2O = L-threonyl-[protein] + phosphate</text>
        <dbReference type="Rhea" id="RHEA:47004"/>
        <dbReference type="Rhea" id="RHEA-COMP:11060"/>
        <dbReference type="Rhea" id="RHEA-COMP:11605"/>
        <dbReference type="ChEBI" id="CHEBI:15377"/>
        <dbReference type="ChEBI" id="CHEBI:30013"/>
        <dbReference type="ChEBI" id="CHEBI:43474"/>
        <dbReference type="ChEBI" id="CHEBI:61977"/>
        <dbReference type="EC" id="3.1.3.16"/>
    </reaction>
</comment>
<dbReference type="InterPro" id="IPR001932">
    <property type="entry name" value="PPM-type_phosphatase-like_dom"/>
</dbReference>
<dbReference type="SMART" id="SM00332">
    <property type="entry name" value="PP2Cc"/>
    <property type="match status" value="1"/>
</dbReference>
<evidence type="ECO:0000256" key="2">
    <source>
        <dbReference type="SAM" id="MobiDB-lite"/>
    </source>
</evidence>
<dbReference type="PROSITE" id="PS51746">
    <property type="entry name" value="PPM_2"/>
    <property type="match status" value="1"/>
</dbReference>
<dbReference type="eggNOG" id="KOG1379">
    <property type="taxonomic scope" value="Eukaryota"/>
</dbReference>
<dbReference type="PANTHER" id="PTHR12320:SF1">
    <property type="entry name" value="PROTEIN PHOSPHATASE PTC7 HOMOLOG"/>
    <property type="match status" value="1"/>
</dbReference>
<sequence length="246" mass="26117">MASKVWAGVFDGVGGWADSGVDPSIFSRGLAKHCDAATDQTPDASPSDILAAGYNGVQKDKDIKMGSSTACVASVGLSDGELQVANLGDSGYLIVNLAGDVIHTSKPQIYFFNAPYQLAKMPDHMRSPGSLENKPSDAAPSKHNLRSDEIVILATDGFFDNIYPSDAAQTVASIARKSNRASKQEVVNEIAKTLMESARDAGRSRKNGPFAEEARAHRLRYDGGKEDDICVVVISVDAVLATKSKL</sequence>
<reference evidence="4 5" key="1">
    <citation type="journal article" date="2013" name="MBio">
        <title>Genome sequencing of the plant pathogen Taphrina deformans, the causal agent of peach leaf curl.</title>
        <authorList>
            <person name="Cisse O.H."/>
            <person name="Almeida J.M.G.C.F."/>
            <person name="Fonseca A."/>
            <person name="Kumar A.A."/>
            <person name="Salojaervi J."/>
            <person name="Overmyer K."/>
            <person name="Hauser P.M."/>
            <person name="Pagni M."/>
        </authorList>
    </citation>
    <scope>NUCLEOTIDE SEQUENCE [LARGE SCALE GENOMIC DNA]</scope>
    <source>
        <strain evidence="5">PYCC 5710 / ATCC 11124 / CBS 356.35 / IMI 108563 / JCM 9778 / NBRC 8474</strain>
    </source>
</reference>
<protein>
    <recommendedName>
        <fullName evidence="1">Protein phosphatase</fullName>
        <ecNumber evidence="1">3.1.3.16</ecNumber>
    </recommendedName>
</protein>
<dbReference type="Pfam" id="PF07228">
    <property type="entry name" value="SpoIIE"/>
    <property type="match status" value="1"/>
</dbReference>
<dbReference type="GO" id="GO:0004722">
    <property type="term" value="F:protein serine/threonine phosphatase activity"/>
    <property type="evidence" value="ECO:0007669"/>
    <property type="project" value="UniProtKB-EC"/>
</dbReference>
<comment type="similarity">
    <text evidence="1">Belongs to the PP2C family.</text>
</comment>
<dbReference type="SUPFAM" id="SSF81606">
    <property type="entry name" value="PP2C-like"/>
    <property type="match status" value="1"/>
</dbReference>
<comment type="caution">
    <text evidence="4">The sequence shown here is derived from an EMBL/GenBank/DDBJ whole genome shotgun (WGS) entry which is preliminary data.</text>
</comment>
<accession>R4XDW0</accession>
<dbReference type="OrthoDB" id="60843at2759"/>
<keyword evidence="1" id="KW-0464">Manganese</keyword>
<evidence type="ECO:0000256" key="1">
    <source>
        <dbReference type="RuleBase" id="RU366020"/>
    </source>
</evidence>
<dbReference type="EC" id="3.1.3.16" evidence="1"/>
<evidence type="ECO:0000313" key="4">
    <source>
        <dbReference type="EMBL" id="CCG84015.1"/>
    </source>
</evidence>
<dbReference type="InterPro" id="IPR039123">
    <property type="entry name" value="PPTC7"/>
</dbReference>
<dbReference type="AlphaFoldDB" id="R4XDW0"/>
<comment type="cofactor">
    <cofactor evidence="1">
        <name>Mg(2+)</name>
        <dbReference type="ChEBI" id="CHEBI:18420"/>
    </cofactor>
</comment>